<proteinExistence type="predicted"/>
<dbReference type="InterPro" id="IPR016024">
    <property type="entry name" value="ARM-type_fold"/>
</dbReference>
<name>A0ABR2IDN3_9EUKA</name>
<dbReference type="Pfam" id="PF08389">
    <property type="entry name" value="Xpo1"/>
    <property type="match status" value="1"/>
</dbReference>
<dbReference type="EMBL" id="JAPFFF010000018">
    <property type="protein sequence ID" value="KAK8861164.1"/>
    <property type="molecule type" value="Genomic_DNA"/>
</dbReference>
<dbReference type="SUPFAM" id="SSF48371">
    <property type="entry name" value="ARM repeat"/>
    <property type="match status" value="1"/>
</dbReference>
<dbReference type="InterPro" id="IPR013598">
    <property type="entry name" value="Exportin-1/Importin-b-like"/>
</dbReference>
<evidence type="ECO:0000313" key="3">
    <source>
        <dbReference type="Proteomes" id="UP001470230"/>
    </source>
</evidence>
<dbReference type="Gene3D" id="1.25.10.10">
    <property type="entry name" value="Leucine-rich Repeat Variant"/>
    <property type="match status" value="1"/>
</dbReference>
<organism evidence="2 3">
    <name type="scientific">Tritrichomonas musculus</name>
    <dbReference type="NCBI Taxonomy" id="1915356"/>
    <lineage>
        <taxon>Eukaryota</taxon>
        <taxon>Metamonada</taxon>
        <taxon>Parabasalia</taxon>
        <taxon>Tritrichomonadida</taxon>
        <taxon>Tritrichomonadidae</taxon>
        <taxon>Tritrichomonas</taxon>
    </lineage>
</organism>
<accession>A0ABR2IDN3</accession>
<reference evidence="2 3" key="1">
    <citation type="submission" date="2024-04" db="EMBL/GenBank/DDBJ databases">
        <title>Tritrichomonas musculus Genome.</title>
        <authorList>
            <person name="Alves-Ferreira E."/>
            <person name="Grigg M."/>
            <person name="Lorenzi H."/>
            <person name="Galac M."/>
        </authorList>
    </citation>
    <scope>NUCLEOTIDE SEQUENCE [LARGE SCALE GENOMIC DNA]</scope>
    <source>
        <strain evidence="2 3">EAF2021</strain>
    </source>
</reference>
<feature type="domain" description="Exportin-1/Importin-beta-like" evidence="1">
    <location>
        <begin position="103"/>
        <end position="182"/>
    </location>
</feature>
<evidence type="ECO:0000259" key="1">
    <source>
        <dbReference type="Pfam" id="PF08389"/>
    </source>
</evidence>
<dbReference type="InterPro" id="IPR011989">
    <property type="entry name" value="ARM-like"/>
</dbReference>
<sequence length="980" mass="111625">MFSQQQIEQAIATQLRSQDINAIQQANQIIMQWSQSSRSIKEAIDIITTSQDESIILSVCRTAHNNILHNWMNYSEPDRIAIRNSLATRLVEFNGSEATRSIIIELIVAVALKDWPEKWPSCVQDFINSAASSPEMCILDMKILSELIVTIHATEDITNSRRRQLIAEFDKSSTEIMQMIEWSLTNVGFDNICVPVIRLLKELCLTAPYSTLEPYMPNMYPALFNSFAMNSDCYQDTMEAISNLVINRADAKDIAKKLFNETLSILGNFCLDEDSPNYIQIPNYILIFAMNFLSVYGPEIDSICFEGEDIIEDIAQLVQRIYTTIIKNPPITEHCEEYWTLWSSVLYRYSRTSNSKNPFEILQPCYQLFKPLIPSIRQSLFLGFSSAAEDGKLHSVNCQACWIFITSADKSGMIDFLEEQKNNPSPSLCYAIGLVDACLTGKEERQMIVKIFPALFEFNQKTPNVDFGISLLYAVSHSIRFMNRESIFFIAFGRCLMEFLRSPNLKIQSAAVNALFYISMRQPKLLIRVVKTQPQNENDNENQYNNQSFETEGEGSIIYAVYDFLDILSSWELKNATKLIKSIALVASSQENAALRQKIYQNITNTLMSYIASGQGGIIEDSLSIINSLTNLKLQDGSMIFVPLFNELVNLLFLSTQNQSEVSPSEIIETITSSLLVDINPAVMQNVQNFSGILLKLVDFRESALLSFALLRKKYDIMEKIFDQIYEALVKDVIINLATTQVEAFPILRFIRTYDIRKNLISLLLEVVVYFIKDERLEVSNESLKVLCKIIEFLCDEHNTQQDQNQEGEKVDLRMIVDARFHLISSTFQALTDTFHKQIFKNIAKAIQAIYRAMSVASLIITPEQFDNDFYTVISKIIPTYATNNFAAFGASNNDNKSFIINFSRSLRGHSNDFISFSSDLKEFLVATNYASPSDKNLFRNELKLDSLEEELMNLVSGEEKNAILAEELEILPALRDFKI</sequence>
<protein>
    <recommendedName>
        <fullName evidence="1">Exportin-1/Importin-beta-like domain-containing protein</fullName>
    </recommendedName>
</protein>
<comment type="caution">
    <text evidence="2">The sequence shown here is derived from an EMBL/GenBank/DDBJ whole genome shotgun (WGS) entry which is preliminary data.</text>
</comment>
<dbReference type="Proteomes" id="UP001470230">
    <property type="component" value="Unassembled WGS sequence"/>
</dbReference>
<gene>
    <name evidence="2" type="ORF">M9Y10_012859</name>
</gene>
<keyword evidence="3" id="KW-1185">Reference proteome</keyword>
<evidence type="ECO:0000313" key="2">
    <source>
        <dbReference type="EMBL" id="KAK8861164.1"/>
    </source>
</evidence>